<dbReference type="SUPFAM" id="SSF64182">
    <property type="entry name" value="DHH phosphoesterases"/>
    <property type="match status" value="1"/>
</dbReference>
<dbReference type="EMBL" id="JACEIQ010000007">
    <property type="protein sequence ID" value="MBA4494375.1"/>
    <property type="molecule type" value="Genomic_DNA"/>
</dbReference>
<protein>
    <submittedName>
        <fullName evidence="3">Bifunctional oligoribonuclease/PAP phosphatase NrnA</fullName>
    </submittedName>
</protein>
<evidence type="ECO:0000259" key="2">
    <source>
        <dbReference type="Pfam" id="PF02272"/>
    </source>
</evidence>
<comment type="caution">
    <text evidence="3">The sequence shown here is derived from an EMBL/GenBank/DDBJ whole genome shotgun (WGS) entry which is preliminary data.</text>
</comment>
<dbReference type="Pfam" id="PF01368">
    <property type="entry name" value="DHH"/>
    <property type="match status" value="1"/>
</dbReference>
<accession>A0A7W2A878</accession>
<dbReference type="Proteomes" id="UP000535491">
    <property type="component" value="Unassembled WGS sequence"/>
</dbReference>
<proteinExistence type="predicted"/>
<dbReference type="RefSeq" id="WP_181751622.1">
    <property type="nucleotide sequence ID" value="NZ_JACEIQ010000007.1"/>
</dbReference>
<dbReference type="PANTHER" id="PTHR47618:SF1">
    <property type="entry name" value="BIFUNCTIONAL OLIGORIBONUCLEASE AND PAP PHOSPHATASE NRNA"/>
    <property type="match status" value="1"/>
</dbReference>
<dbReference type="GO" id="GO:0003676">
    <property type="term" value="F:nucleic acid binding"/>
    <property type="evidence" value="ECO:0007669"/>
    <property type="project" value="InterPro"/>
</dbReference>
<reference evidence="3 4" key="1">
    <citation type="submission" date="2020-07" db="EMBL/GenBank/DDBJ databases">
        <authorList>
            <person name="Feng H."/>
        </authorList>
    </citation>
    <scope>NUCLEOTIDE SEQUENCE [LARGE SCALE GENOMIC DNA]</scope>
    <source>
        <strain evidence="4">s-10</strain>
    </source>
</reference>
<dbReference type="AlphaFoldDB" id="A0A7W2A878"/>
<dbReference type="InterPro" id="IPR051319">
    <property type="entry name" value="Oligoribo/pAp-PDE_c-di-AMP_PDE"/>
</dbReference>
<dbReference type="InterPro" id="IPR001667">
    <property type="entry name" value="DDH_dom"/>
</dbReference>
<dbReference type="PANTHER" id="PTHR47618">
    <property type="entry name" value="BIFUNCTIONAL OLIGORIBONUCLEASE AND PAP PHOSPHATASE NRNA"/>
    <property type="match status" value="1"/>
</dbReference>
<evidence type="ECO:0000259" key="1">
    <source>
        <dbReference type="Pfam" id="PF01368"/>
    </source>
</evidence>
<evidence type="ECO:0000313" key="4">
    <source>
        <dbReference type="Proteomes" id="UP000535491"/>
    </source>
</evidence>
<dbReference type="InterPro" id="IPR038763">
    <property type="entry name" value="DHH_sf"/>
</dbReference>
<dbReference type="InterPro" id="IPR003156">
    <property type="entry name" value="DHHA1_dom"/>
</dbReference>
<gene>
    <name evidence="3" type="ORF">H1191_08665</name>
</gene>
<keyword evidence="4" id="KW-1185">Reference proteome</keyword>
<dbReference type="Gene3D" id="3.10.310.30">
    <property type="match status" value="1"/>
</dbReference>
<dbReference type="Pfam" id="PF02272">
    <property type="entry name" value="DHHA1"/>
    <property type="match status" value="1"/>
</dbReference>
<evidence type="ECO:0000313" key="3">
    <source>
        <dbReference type="EMBL" id="MBA4494375.1"/>
    </source>
</evidence>
<feature type="domain" description="DHHA1" evidence="2">
    <location>
        <begin position="237"/>
        <end position="320"/>
    </location>
</feature>
<organism evidence="3 4">
    <name type="scientific">Paenactinomyces guangxiensis</name>
    <dbReference type="NCBI Taxonomy" id="1490290"/>
    <lineage>
        <taxon>Bacteria</taxon>
        <taxon>Bacillati</taxon>
        <taxon>Bacillota</taxon>
        <taxon>Bacilli</taxon>
        <taxon>Bacillales</taxon>
        <taxon>Thermoactinomycetaceae</taxon>
        <taxon>Paenactinomyces</taxon>
    </lineage>
</organism>
<dbReference type="Gene3D" id="3.90.1640.10">
    <property type="entry name" value="inorganic pyrophosphatase (n-terminal core)"/>
    <property type="match status" value="1"/>
</dbReference>
<feature type="domain" description="DDH" evidence="1">
    <location>
        <begin position="19"/>
        <end position="157"/>
    </location>
</feature>
<name>A0A7W2A878_9BACL</name>
<sequence>MTIQLEKANHFIGEADHLLVVSHLHPDGDAVSSTLAAAQMFRLLGKRVTMVNESPIPKKFTFLSGVEEILQPERVMNKFRYVVALDCADAERMGNSRELFAGDVKILNIDHHPTNDHFGTVNVVEPGAAATVEILFQWIENNKIPWNKSLATAIYTGLLTDTGGFRYSNTSSRVLRQAAHLIEIGIPAHIIADTVLETTTIEQLQILQTALQSLQRTKDGLIAWMSLRLQDLQRIRAANDDLDGIVNYARNILGVDVGILFRETEQQTVKVSFRSRSRVDVGSVAKSLGGGGHARAAGCTFQGTLEEAQRQILSRVQAELERDGK</sequence>